<dbReference type="AlphaFoldDB" id="A0A840TPJ9"/>
<accession>A0A840TPJ9</accession>
<sequence length="80" mass="9194">MTHKILIETQTDTDFELIVGLARRLGLHTRELPIESSENLVEQEQILKDLYGSWQSEESGDELAAMIQQARQDTPRDIEL</sequence>
<dbReference type="Proteomes" id="UP000557307">
    <property type="component" value="Unassembled WGS sequence"/>
</dbReference>
<dbReference type="RefSeq" id="WP_184169314.1">
    <property type="nucleotide sequence ID" value="NZ_JACHGF010000001.1"/>
</dbReference>
<proteinExistence type="predicted"/>
<protein>
    <submittedName>
        <fullName evidence="1">Uncharacterized protein</fullName>
    </submittedName>
</protein>
<organism evidence="1 2">
    <name type="scientific">Rhabdobacter roseus</name>
    <dbReference type="NCBI Taxonomy" id="1655419"/>
    <lineage>
        <taxon>Bacteria</taxon>
        <taxon>Pseudomonadati</taxon>
        <taxon>Bacteroidota</taxon>
        <taxon>Cytophagia</taxon>
        <taxon>Cytophagales</taxon>
        <taxon>Cytophagaceae</taxon>
        <taxon>Rhabdobacter</taxon>
    </lineage>
</organism>
<name>A0A840TPJ9_9BACT</name>
<comment type="caution">
    <text evidence="1">The sequence shown here is derived from an EMBL/GenBank/DDBJ whole genome shotgun (WGS) entry which is preliminary data.</text>
</comment>
<keyword evidence="2" id="KW-1185">Reference proteome</keyword>
<gene>
    <name evidence="1" type="ORF">HNQ92_000069</name>
</gene>
<evidence type="ECO:0000313" key="2">
    <source>
        <dbReference type="Proteomes" id="UP000557307"/>
    </source>
</evidence>
<evidence type="ECO:0000313" key="1">
    <source>
        <dbReference type="EMBL" id="MBB5281948.1"/>
    </source>
</evidence>
<dbReference type="EMBL" id="JACHGF010000001">
    <property type="protein sequence ID" value="MBB5281948.1"/>
    <property type="molecule type" value="Genomic_DNA"/>
</dbReference>
<reference evidence="1 2" key="1">
    <citation type="submission" date="2020-08" db="EMBL/GenBank/DDBJ databases">
        <title>Genomic Encyclopedia of Type Strains, Phase IV (KMG-IV): sequencing the most valuable type-strain genomes for metagenomic binning, comparative biology and taxonomic classification.</title>
        <authorList>
            <person name="Goeker M."/>
        </authorList>
    </citation>
    <scope>NUCLEOTIDE SEQUENCE [LARGE SCALE GENOMIC DNA]</scope>
    <source>
        <strain evidence="1 2">DSM 105074</strain>
    </source>
</reference>